<comment type="caution">
    <text evidence="10">The sequence shown here is derived from an EMBL/GenBank/DDBJ whole genome shotgun (WGS) entry which is preliminary data.</text>
</comment>
<evidence type="ECO:0000256" key="1">
    <source>
        <dbReference type="ARBA" id="ARBA00004141"/>
    </source>
</evidence>
<dbReference type="Pfam" id="PF03105">
    <property type="entry name" value="SPX"/>
    <property type="match status" value="1"/>
</dbReference>
<dbReference type="EMBL" id="JADGMS010000010">
    <property type="protein sequence ID" value="KAF9673586.1"/>
    <property type="molecule type" value="Genomic_DNA"/>
</dbReference>
<feature type="transmembrane region" description="Helical" evidence="7">
    <location>
        <begin position="521"/>
        <end position="544"/>
    </location>
</feature>
<proteinExistence type="inferred from homology"/>
<keyword evidence="3 7" id="KW-0812">Transmembrane</keyword>
<reference evidence="10 11" key="1">
    <citation type="submission" date="2020-10" db="EMBL/GenBank/DDBJ databases">
        <title>Plant Genome Project.</title>
        <authorList>
            <person name="Zhang R.-G."/>
        </authorList>
    </citation>
    <scope>NUCLEOTIDE SEQUENCE [LARGE SCALE GENOMIC DNA]</scope>
    <source>
        <strain evidence="10">FAFU-HL-1</strain>
        <tissue evidence="10">Leaf</tissue>
    </source>
</reference>
<protein>
    <recommendedName>
        <fullName evidence="12">Phosphate transporter PHO1</fullName>
    </recommendedName>
</protein>
<evidence type="ECO:0000256" key="7">
    <source>
        <dbReference type="SAM" id="Phobius"/>
    </source>
</evidence>
<feature type="transmembrane region" description="Helical" evidence="7">
    <location>
        <begin position="487"/>
        <end position="509"/>
    </location>
</feature>
<dbReference type="InterPro" id="IPR004331">
    <property type="entry name" value="SPX_dom"/>
</dbReference>
<dbReference type="InterPro" id="IPR052486">
    <property type="entry name" value="PHO1"/>
</dbReference>
<dbReference type="GO" id="GO:0016036">
    <property type="term" value="P:cellular response to phosphate starvation"/>
    <property type="evidence" value="ECO:0007669"/>
    <property type="project" value="InterPro"/>
</dbReference>
<dbReference type="PROSITE" id="PS51382">
    <property type="entry name" value="SPX"/>
    <property type="match status" value="1"/>
</dbReference>
<dbReference type="InterPro" id="IPR004342">
    <property type="entry name" value="EXS_C"/>
</dbReference>
<feature type="domain" description="EXS" evidence="8">
    <location>
        <begin position="687"/>
        <end position="878"/>
    </location>
</feature>
<evidence type="ECO:0000256" key="6">
    <source>
        <dbReference type="SAM" id="MobiDB-lite"/>
    </source>
</evidence>
<feature type="domain" description="SPX" evidence="9">
    <location>
        <begin position="2"/>
        <end position="383"/>
    </location>
</feature>
<dbReference type="Proteomes" id="UP000657918">
    <property type="component" value="Unassembled WGS sequence"/>
</dbReference>
<organism evidence="10 11">
    <name type="scientific">Salix dunnii</name>
    <dbReference type="NCBI Taxonomy" id="1413687"/>
    <lineage>
        <taxon>Eukaryota</taxon>
        <taxon>Viridiplantae</taxon>
        <taxon>Streptophyta</taxon>
        <taxon>Embryophyta</taxon>
        <taxon>Tracheophyta</taxon>
        <taxon>Spermatophyta</taxon>
        <taxon>Magnoliopsida</taxon>
        <taxon>eudicotyledons</taxon>
        <taxon>Gunneridae</taxon>
        <taxon>Pentapetalae</taxon>
        <taxon>rosids</taxon>
        <taxon>fabids</taxon>
        <taxon>Malpighiales</taxon>
        <taxon>Salicaceae</taxon>
        <taxon>Saliceae</taxon>
        <taxon>Salix</taxon>
    </lineage>
</organism>
<feature type="region of interest" description="Disordered" evidence="6">
    <location>
        <begin position="223"/>
        <end position="255"/>
    </location>
</feature>
<feature type="compositionally biased region" description="Polar residues" evidence="6">
    <location>
        <begin position="230"/>
        <end position="254"/>
    </location>
</feature>
<dbReference type="PANTHER" id="PTHR48477">
    <property type="entry name" value="PHOSPHATE TRANSPORTER PHO1"/>
    <property type="match status" value="1"/>
</dbReference>
<name>A0A835JQ77_9ROSI</name>
<evidence type="ECO:0000313" key="11">
    <source>
        <dbReference type="Proteomes" id="UP000657918"/>
    </source>
</evidence>
<feature type="transmembrane region" description="Helical" evidence="7">
    <location>
        <begin position="602"/>
        <end position="623"/>
    </location>
</feature>
<feature type="transmembrane region" description="Helical" evidence="7">
    <location>
        <begin position="798"/>
        <end position="820"/>
    </location>
</feature>
<gene>
    <name evidence="10" type="ORF">SADUNF_Sadunf10G0039600</name>
</gene>
<evidence type="ECO:0000256" key="3">
    <source>
        <dbReference type="ARBA" id="ARBA00022692"/>
    </source>
</evidence>
<keyword evidence="4 7" id="KW-1133">Transmembrane helix</keyword>
<sequence>MVKFSKELEAQLIPEWKEAFVNYWQLKKQIKKIKLSQKPHQPQQVLDRKYGLSVFDPIRSLANNISDKLFHSNTITEIIQVEALLFLKPPLKTVNDDASDGHGTRGNAVINQQLWLLYALFFSSSFGSSHSLTKSRKRLNRVRRKSMDDGGEEVYETELVQLFSEEDEVRMFFEGLDEELNKVNLFYKTKESEFLERGEILNKQLEILLDLKQILNERRRKPNAGALPRSWSSSPRNSGFSDSASESNETSTDSQTDEIIAALEKNGVNFINSATRAKTKKGKPKMAMRIDIPATTPTRTITAVTSMLWEDLVNNPKKEGAGDFINRKKIQCAEKMIRGAFVELYRGLGLLKTYSSLNMVAFTKILKKFDKVSNQQASACYLKAVKRSHFISSDKVVRLMDEVESIFTKHFANNDRKKTMKFLRPQRQRESHLVTFFVGNDSFPPPFSLIHKSNIHHYTFHLVHCQINMEQNPEAQMNEKRIALKGLFTGCFVSLFSVYAILAHLSGIFRPNSERSYVETVYPVFSVFALLSLHLFMYGCNLFMWKGTRINYNFIFEFQPSSSLKYRDAFLIGTTVMTSVVTAMVIHLLLRASGFSPNHVDAIPGILLLIFIFVLICPFDIFYRPTRYCFVRVIRNIVCSPFYKVLMVDFFMADQLTSQIPLMRHMESTACYFLAGSFKTHRYETCNSGRLYRELAYVISFLPYYWRAMQCARRWFDESDLNHLANMGKYVSAMVAAGARITYARQENHLWLGLVLVTSVFATVYQLYWDFVKDWGLLNSKSKNLWLRDDLILKNKSVYYMSIALNIVLRIAWVETVMGFRFNMVESRMLDFFLASLEVIRRGHWNFYRLENEHLNNVGKFRAVKAVPLPFRETDSDG</sequence>
<evidence type="ECO:0000256" key="4">
    <source>
        <dbReference type="ARBA" id="ARBA00022989"/>
    </source>
</evidence>
<feature type="transmembrane region" description="Helical" evidence="7">
    <location>
        <begin position="569"/>
        <end position="590"/>
    </location>
</feature>
<keyword evidence="11" id="KW-1185">Reference proteome</keyword>
<dbReference type="AlphaFoldDB" id="A0A835JQ77"/>
<dbReference type="PANTHER" id="PTHR48477:SF1">
    <property type="entry name" value="PHOSPHATE TRANSPORTER PHO1"/>
    <property type="match status" value="1"/>
</dbReference>
<feature type="transmembrane region" description="Helical" evidence="7">
    <location>
        <begin position="750"/>
        <end position="769"/>
    </location>
</feature>
<comment type="similarity">
    <text evidence="2">Belongs to the SYG1 (TC 2.A.94) family.</text>
</comment>
<evidence type="ECO:0000256" key="2">
    <source>
        <dbReference type="ARBA" id="ARBA00009665"/>
    </source>
</evidence>
<dbReference type="Pfam" id="PF03124">
    <property type="entry name" value="EXS"/>
    <property type="match status" value="1"/>
</dbReference>
<keyword evidence="5 7" id="KW-0472">Membrane</keyword>
<evidence type="ECO:0000313" key="10">
    <source>
        <dbReference type="EMBL" id="KAF9673586.1"/>
    </source>
</evidence>
<comment type="subcellular location">
    <subcellularLocation>
        <location evidence="1">Membrane</location>
        <topology evidence="1">Multi-pass membrane protein</topology>
    </subcellularLocation>
</comment>
<dbReference type="GO" id="GO:0016020">
    <property type="term" value="C:membrane"/>
    <property type="evidence" value="ECO:0007669"/>
    <property type="project" value="UniProtKB-SubCell"/>
</dbReference>
<evidence type="ECO:0008006" key="12">
    <source>
        <dbReference type="Google" id="ProtNLM"/>
    </source>
</evidence>
<evidence type="ECO:0000259" key="8">
    <source>
        <dbReference type="PROSITE" id="PS51380"/>
    </source>
</evidence>
<evidence type="ECO:0000256" key="5">
    <source>
        <dbReference type="ARBA" id="ARBA00023136"/>
    </source>
</evidence>
<dbReference type="OrthoDB" id="9970435at2759"/>
<accession>A0A835JQ77</accession>
<evidence type="ECO:0000259" key="9">
    <source>
        <dbReference type="PROSITE" id="PS51382"/>
    </source>
</evidence>
<dbReference type="PROSITE" id="PS51380">
    <property type="entry name" value="EXS"/>
    <property type="match status" value="1"/>
</dbReference>